<organism evidence="2 3">
    <name type="scientific">Dendrobium chrysotoxum</name>
    <name type="common">Orchid</name>
    <dbReference type="NCBI Taxonomy" id="161865"/>
    <lineage>
        <taxon>Eukaryota</taxon>
        <taxon>Viridiplantae</taxon>
        <taxon>Streptophyta</taxon>
        <taxon>Embryophyta</taxon>
        <taxon>Tracheophyta</taxon>
        <taxon>Spermatophyta</taxon>
        <taxon>Magnoliopsida</taxon>
        <taxon>Liliopsida</taxon>
        <taxon>Asparagales</taxon>
        <taxon>Orchidaceae</taxon>
        <taxon>Epidendroideae</taxon>
        <taxon>Malaxideae</taxon>
        <taxon>Dendrobiinae</taxon>
        <taxon>Dendrobium</taxon>
    </lineage>
</organism>
<feature type="coiled-coil region" evidence="1">
    <location>
        <begin position="72"/>
        <end position="99"/>
    </location>
</feature>
<accession>A0AAV7GXN9</accession>
<gene>
    <name evidence="2" type="ORF">IEQ34_011056</name>
</gene>
<keyword evidence="3" id="KW-1185">Reference proteome</keyword>
<comment type="caution">
    <text evidence="2">The sequence shown here is derived from an EMBL/GenBank/DDBJ whole genome shotgun (WGS) entry which is preliminary data.</text>
</comment>
<dbReference type="AlphaFoldDB" id="A0AAV7GXN9"/>
<dbReference type="Proteomes" id="UP000775213">
    <property type="component" value="Unassembled WGS sequence"/>
</dbReference>
<evidence type="ECO:0000313" key="3">
    <source>
        <dbReference type="Proteomes" id="UP000775213"/>
    </source>
</evidence>
<sequence length="132" mass="14688">MVRAIKVLDDNSSGEQDAIHHAAYPLTSPSSASAFSSEKPILRTPAQALSQSIYLQCLNTHLLLLRIPHPLLDSTKSEMMNLQHELEETKRKVTLLKQRGSEIEITIASLNIELHKSKVKLTRMEVASGVFT</sequence>
<protein>
    <submittedName>
        <fullName evidence="2">Uncharacterized protein</fullName>
    </submittedName>
</protein>
<proteinExistence type="predicted"/>
<reference evidence="2 3" key="1">
    <citation type="journal article" date="2021" name="Hortic Res">
        <title>Chromosome-scale assembly of the Dendrobium chrysotoxum genome enhances the understanding of orchid evolution.</title>
        <authorList>
            <person name="Zhang Y."/>
            <person name="Zhang G.Q."/>
            <person name="Zhang D."/>
            <person name="Liu X.D."/>
            <person name="Xu X.Y."/>
            <person name="Sun W.H."/>
            <person name="Yu X."/>
            <person name="Zhu X."/>
            <person name="Wang Z.W."/>
            <person name="Zhao X."/>
            <person name="Zhong W.Y."/>
            <person name="Chen H."/>
            <person name="Yin W.L."/>
            <person name="Huang T."/>
            <person name="Niu S.C."/>
            <person name="Liu Z.J."/>
        </authorList>
    </citation>
    <scope>NUCLEOTIDE SEQUENCE [LARGE SCALE GENOMIC DNA]</scope>
    <source>
        <strain evidence="2">Lindl</strain>
    </source>
</reference>
<name>A0AAV7GXN9_DENCH</name>
<evidence type="ECO:0000313" key="2">
    <source>
        <dbReference type="EMBL" id="KAH0460393.1"/>
    </source>
</evidence>
<evidence type="ECO:0000256" key="1">
    <source>
        <dbReference type="SAM" id="Coils"/>
    </source>
</evidence>
<keyword evidence="1" id="KW-0175">Coiled coil</keyword>
<dbReference type="EMBL" id="JAGFBR010000010">
    <property type="protein sequence ID" value="KAH0460393.1"/>
    <property type="molecule type" value="Genomic_DNA"/>
</dbReference>